<dbReference type="GO" id="GO:0005886">
    <property type="term" value="C:plasma membrane"/>
    <property type="evidence" value="ECO:0007669"/>
    <property type="project" value="UniProtKB-SubCell"/>
</dbReference>
<organism evidence="9 10">
    <name type="scientific">Candidatus Mailhella merdigallinarum</name>
    <dbReference type="NCBI Taxonomy" id="2838658"/>
    <lineage>
        <taxon>Bacteria</taxon>
        <taxon>Pseudomonadati</taxon>
        <taxon>Thermodesulfobacteriota</taxon>
        <taxon>Desulfovibrionia</taxon>
        <taxon>Desulfovibrionales</taxon>
        <taxon>Desulfovibrionaceae</taxon>
        <taxon>Mailhella</taxon>
    </lineage>
</organism>
<evidence type="ECO:0000256" key="6">
    <source>
        <dbReference type="ARBA" id="ARBA00022989"/>
    </source>
</evidence>
<dbReference type="InterPro" id="IPR000891">
    <property type="entry name" value="PYR_CT"/>
</dbReference>
<feature type="domain" description="Pyruvate carboxyltransferase" evidence="8">
    <location>
        <begin position="51"/>
        <end position="321"/>
    </location>
</feature>
<dbReference type="InterPro" id="IPR029151">
    <property type="entry name" value="Sensor-like_sf"/>
</dbReference>
<dbReference type="PANTHER" id="PTHR42880">
    <property type="entry name" value="HOMOCITRATE SYNTHASE"/>
    <property type="match status" value="1"/>
</dbReference>
<accession>A0A9D2HCT5</accession>
<gene>
    <name evidence="9" type="ORF">H9962_01160</name>
</gene>
<evidence type="ECO:0000256" key="5">
    <source>
        <dbReference type="ARBA" id="ARBA00022692"/>
    </source>
</evidence>
<dbReference type="InterPro" id="IPR013785">
    <property type="entry name" value="Aldolase_TIM"/>
</dbReference>
<comment type="similarity">
    <text evidence="2">Belongs to the alpha-IPM synthase/homocitrate synthase family.</text>
</comment>
<keyword evidence="7" id="KW-0472">Membrane</keyword>
<dbReference type="AlphaFoldDB" id="A0A9D2HCT5"/>
<dbReference type="Gene3D" id="3.30.450.20">
    <property type="entry name" value="PAS domain"/>
    <property type="match status" value="1"/>
</dbReference>
<evidence type="ECO:0000256" key="4">
    <source>
        <dbReference type="ARBA" id="ARBA00022679"/>
    </source>
</evidence>
<dbReference type="PROSITE" id="PS50991">
    <property type="entry name" value="PYR_CT"/>
    <property type="match status" value="1"/>
</dbReference>
<dbReference type="CDD" id="cd18773">
    <property type="entry name" value="PDC1_HK_sensor"/>
    <property type="match status" value="1"/>
</dbReference>
<dbReference type="SUPFAM" id="SSF51569">
    <property type="entry name" value="Aldolase"/>
    <property type="match status" value="1"/>
</dbReference>
<evidence type="ECO:0000313" key="10">
    <source>
        <dbReference type="Proteomes" id="UP000824225"/>
    </source>
</evidence>
<evidence type="ECO:0000256" key="3">
    <source>
        <dbReference type="ARBA" id="ARBA00022475"/>
    </source>
</evidence>
<evidence type="ECO:0000256" key="1">
    <source>
        <dbReference type="ARBA" id="ARBA00004651"/>
    </source>
</evidence>
<dbReference type="SUPFAM" id="SSF103190">
    <property type="entry name" value="Sensory domain-like"/>
    <property type="match status" value="1"/>
</dbReference>
<dbReference type="Gene3D" id="3.20.20.70">
    <property type="entry name" value="Aldolase class I"/>
    <property type="match status" value="1"/>
</dbReference>
<dbReference type="Proteomes" id="UP000824225">
    <property type="component" value="Unassembled WGS sequence"/>
</dbReference>
<sequence length="615" mass="69647">MALLHKNSPLRGLYLEEREEPQLYREVYPYTKVGRIEFDDTIITPRPAEPCFITDTTFRDGQQARPPYTVKQIARIYDLLHKLGGKNGLIQATEFFMYSPKDRRAVETCRARGYRFPRITGWIRANADDLAIARDMDFDEVGMLTSVSDYHIYLKLGKTRQQAMDGYLKLVEQALEWGIVPRCHFEDVTRADIFGFCLPFASRLMELARQASMPVKIRLCDTMGFGVPYQGAALPRSVQRIVRAFTDEAGVPGQWLEWHGHNDFHKVLVNGVTAWLYGCSAVNGALLGFGERTGNTPVEALVLEYISLTGDDEAADTTVISEIADYFEKELEYVIPPNYPFVGRDFNATSAGVHVDGLAKNEEIYNIFDTSAILGRDVPIIITDKSGRAGVAYWINHNFRLSAEQAVSKKHPAVGHIYAAIMKAYEEGRNTSFSNKEMTDLVRRYMPQLFVSELQHIKRLAGRLAAHLIERLAARCTVAPDDTDSLDLMKKFVDHYPFIQYLTLTDAAGHLVQAVITDPAYKERYGSLPERGYDYSGREWFKVPMSNGELHITDVYQSQYTGKLILSVSKAVTDARDEIVGVLCGDIQLEEILQRATALEEEEKDENRAEEREED</sequence>
<keyword evidence="6" id="KW-1133">Transmembrane helix</keyword>
<keyword evidence="3" id="KW-1003">Cell membrane</keyword>
<evidence type="ECO:0000256" key="2">
    <source>
        <dbReference type="ARBA" id="ARBA00006154"/>
    </source>
</evidence>
<evidence type="ECO:0000256" key="7">
    <source>
        <dbReference type="ARBA" id="ARBA00023136"/>
    </source>
</evidence>
<evidence type="ECO:0000313" key="9">
    <source>
        <dbReference type="EMBL" id="HJA07791.1"/>
    </source>
</evidence>
<dbReference type="Pfam" id="PF02743">
    <property type="entry name" value="dCache_1"/>
    <property type="match status" value="1"/>
</dbReference>
<keyword evidence="4" id="KW-0808">Transferase</keyword>
<reference evidence="9" key="2">
    <citation type="submission" date="2021-04" db="EMBL/GenBank/DDBJ databases">
        <authorList>
            <person name="Gilroy R."/>
        </authorList>
    </citation>
    <scope>NUCLEOTIDE SEQUENCE</scope>
    <source>
        <strain evidence="9">CHK186-16707</strain>
    </source>
</reference>
<comment type="subcellular location">
    <subcellularLocation>
        <location evidence="1">Cell membrane</location>
        <topology evidence="1">Multi-pass membrane protein</topology>
    </subcellularLocation>
</comment>
<evidence type="ECO:0000259" key="8">
    <source>
        <dbReference type="PROSITE" id="PS50991"/>
    </source>
</evidence>
<dbReference type="Pfam" id="PF00682">
    <property type="entry name" value="HMGL-like"/>
    <property type="match status" value="1"/>
</dbReference>
<proteinExistence type="inferred from homology"/>
<dbReference type="EMBL" id="DXAN01000003">
    <property type="protein sequence ID" value="HJA07791.1"/>
    <property type="molecule type" value="Genomic_DNA"/>
</dbReference>
<dbReference type="CDD" id="cd07947">
    <property type="entry name" value="DRE_TIM_Re_CS"/>
    <property type="match status" value="1"/>
</dbReference>
<dbReference type="GO" id="GO:0016740">
    <property type="term" value="F:transferase activity"/>
    <property type="evidence" value="ECO:0007669"/>
    <property type="project" value="UniProtKB-KW"/>
</dbReference>
<comment type="caution">
    <text evidence="9">The sequence shown here is derived from an EMBL/GenBank/DDBJ whole genome shotgun (WGS) entry which is preliminary data.</text>
</comment>
<reference evidence="9" key="1">
    <citation type="journal article" date="2021" name="PeerJ">
        <title>Extensive microbial diversity within the chicken gut microbiome revealed by metagenomics and culture.</title>
        <authorList>
            <person name="Gilroy R."/>
            <person name="Ravi A."/>
            <person name="Getino M."/>
            <person name="Pursley I."/>
            <person name="Horton D.L."/>
            <person name="Alikhan N.F."/>
            <person name="Baker D."/>
            <person name="Gharbi K."/>
            <person name="Hall N."/>
            <person name="Watson M."/>
            <person name="Adriaenssens E.M."/>
            <person name="Foster-Nyarko E."/>
            <person name="Jarju S."/>
            <person name="Secka A."/>
            <person name="Antonio M."/>
            <person name="Oren A."/>
            <person name="Chaudhuri R.R."/>
            <person name="La Ragione R."/>
            <person name="Hildebrand F."/>
            <person name="Pallen M.J."/>
        </authorList>
    </citation>
    <scope>NUCLEOTIDE SEQUENCE</scope>
    <source>
        <strain evidence="9">CHK186-16707</strain>
    </source>
</reference>
<dbReference type="PANTHER" id="PTHR42880:SF1">
    <property type="entry name" value="ISOPROPYLMALATE_HOMOCITRATE_CITRAMALATE SYNTHASE FAMILY PROTEIN"/>
    <property type="match status" value="1"/>
</dbReference>
<name>A0A9D2HCT5_9BACT</name>
<protein>
    <submittedName>
        <fullName evidence="9">Histone-lysine N-methyltransferase</fullName>
    </submittedName>
</protein>
<keyword evidence="5" id="KW-0812">Transmembrane</keyword>
<dbReference type="InterPro" id="IPR033479">
    <property type="entry name" value="dCache_1"/>
</dbReference>